<dbReference type="GO" id="GO:0009002">
    <property type="term" value="F:serine-type D-Ala-D-Ala carboxypeptidase activity"/>
    <property type="evidence" value="ECO:0007669"/>
    <property type="project" value="UniProtKB-EC"/>
</dbReference>
<protein>
    <submittedName>
        <fullName evidence="4">D-alanyl-D-alanine carboxypeptidase dacB</fullName>
        <ecNumber evidence="4">3.4.16.4</ecNumber>
    </submittedName>
</protein>
<proteinExistence type="inferred from homology"/>
<dbReference type="InterPro" id="IPR012338">
    <property type="entry name" value="Beta-lactam/transpept-like"/>
</dbReference>
<evidence type="ECO:0000313" key="4">
    <source>
        <dbReference type="EMBL" id="VTP80521.1"/>
    </source>
</evidence>
<evidence type="ECO:0000256" key="2">
    <source>
        <dbReference type="ARBA" id="ARBA00022801"/>
    </source>
</evidence>
<organism evidence="4 5">
    <name type="scientific">Leclercia adecarboxylata</name>
    <dbReference type="NCBI Taxonomy" id="83655"/>
    <lineage>
        <taxon>Bacteria</taxon>
        <taxon>Pseudomonadati</taxon>
        <taxon>Pseudomonadota</taxon>
        <taxon>Gammaproteobacteria</taxon>
        <taxon>Enterobacterales</taxon>
        <taxon>Enterobacteriaceae</taxon>
        <taxon>Leclercia</taxon>
    </lineage>
</organism>
<keyword evidence="3" id="KW-0732">Signal</keyword>
<dbReference type="GO" id="GO:0000270">
    <property type="term" value="P:peptidoglycan metabolic process"/>
    <property type="evidence" value="ECO:0007669"/>
    <property type="project" value="TreeGrafter"/>
</dbReference>
<dbReference type="STRING" id="83655.APT61_02750"/>
<sequence>MRFSRFIIGLTTTIAFTVQAANVDEYINQLPDGANLALMVQKVGAQAPEIDYHSQQMALPASTQKVITGLAALLQLGPDFRFTTTLESKGNVEDGVLKGDLIARFGGDPTFKRQDIRNMVAVLKKSGVQRIEGNVLIDTSIFASHDKAPGWPWNDMTQCFSAPPAAAIVDRNCFLRLVVQRAKKPMILAFIRVASLLSG</sequence>
<dbReference type="EC" id="3.4.16.4" evidence="4"/>
<dbReference type="InterPro" id="IPR000667">
    <property type="entry name" value="Peptidase_S13"/>
</dbReference>
<evidence type="ECO:0000256" key="3">
    <source>
        <dbReference type="SAM" id="SignalP"/>
    </source>
</evidence>
<accession>A0A4U9IUS3</accession>
<keyword evidence="2 4" id="KW-0378">Hydrolase</keyword>
<reference evidence="4 5" key="1">
    <citation type="submission" date="2019-05" db="EMBL/GenBank/DDBJ databases">
        <authorList>
            <consortium name="Pathogen Informatics"/>
        </authorList>
    </citation>
    <scope>NUCLEOTIDE SEQUENCE [LARGE SCALE GENOMIC DNA]</scope>
    <source>
        <strain evidence="4 5">NCTC13032</strain>
    </source>
</reference>
<feature type="chain" id="PRO_5020353755" evidence="3">
    <location>
        <begin position="21"/>
        <end position="199"/>
    </location>
</feature>
<dbReference type="EMBL" id="LR590464">
    <property type="protein sequence ID" value="VTP80521.1"/>
    <property type="molecule type" value="Genomic_DNA"/>
</dbReference>
<evidence type="ECO:0000313" key="5">
    <source>
        <dbReference type="Proteomes" id="UP000310719"/>
    </source>
</evidence>
<name>A0A4U9IUS3_9ENTR</name>
<dbReference type="Proteomes" id="UP000310719">
    <property type="component" value="Chromosome"/>
</dbReference>
<dbReference type="SUPFAM" id="SSF56601">
    <property type="entry name" value="beta-lactamase/transpeptidase-like"/>
    <property type="match status" value="1"/>
</dbReference>
<dbReference type="Gene3D" id="3.50.80.20">
    <property type="entry name" value="D-Ala-D-Ala carboxypeptidase C, peptidase S13"/>
    <property type="match status" value="1"/>
</dbReference>
<dbReference type="Pfam" id="PF02113">
    <property type="entry name" value="Peptidase_S13"/>
    <property type="match status" value="1"/>
</dbReference>
<feature type="signal peptide" evidence="3">
    <location>
        <begin position="1"/>
        <end position="20"/>
    </location>
</feature>
<comment type="similarity">
    <text evidence="1">Belongs to the peptidase S13 family.</text>
</comment>
<dbReference type="GO" id="GO:0006508">
    <property type="term" value="P:proteolysis"/>
    <property type="evidence" value="ECO:0007669"/>
    <property type="project" value="InterPro"/>
</dbReference>
<evidence type="ECO:0000256" key="1">
    <source>
        <dbReference type="ARBA" id="ARBA00006096"/>
    </source>
</evidence>
<dbReference type="PANTHER" id="PTHR30023:SF0">
    <property type="entry name" value="PENICILLIN-SENSITIVE CARBOXYPEPTIDASE A"/>
    <property type="match status" value="1"/>
</dbReference>
<dbReference type="AlphaFoldDB" id="A0A4U9IUS3"/>
<dbReference type="PANTHER" id="PTHR30023">
    <property type="entry name" value="D-ALANYL-D-ALANINE CARBOXYPEPTIDASE"/>
    <property type="match status" value="1"/>
</dbReference>
<dbReference type="NCBIfam" id="TIGR00666">
    <property type="entry name" value="PBP4"/>
    <property type="match status" value="1"/>
</dbReference>
<keyword evidence="4" id="KW-0645">Protease</keyword>
<gene>
    <name evidence="4" type="primary">dacB_1</name>
    <name evidence="4" type="ORF">NCTC13032_06589</name>
</gene>
<keyword evidence="4" id="KW-0121">Carboxypeptidase</keyword>